<gene>
    <name evidence="6" type="ORF">FMM08_16730</name>
</gene>
<proteinExistence type="predicted"/>
<accession>A0A5C8ZD34</accession>
<dbReference type="GO" id="GO:0030313">
    <property type="term" value="C:cell envelope"/>
    <property type="evidence" value="ECO:0007669"/>
    <property type="project" value="UniProtKB-SubCell"/>
</dbReference>
<keyword evidence="7" id="KW-1185">Reference proteome</keyword>
<comment type="subcellular location">
    <subcellularLocation>
        <location evidence="1">Cell envelope</location>
    </subcellularLocation>
</comment>
<dbReference type="PANTHER" id="PTHR42953:SF1">
    <property type="entry name" value="METAL-BINDING PROTEIN HI_0362-RELATED"/>
    <property type="match status" value="1"/>
</dbReference>
<dbReference type="PANTHER" id="PTHR42953">
    <property type="entry name" value="HIGH-AFFINITY ZINC UPTAKE SYSTEM PROTEIN ZNUA-RELATED"/>
    <property type="match status" value="1"/>
</dbReference>
<dbReference type="GO" id="GO:0046872">
    <property type="term" value="F:metal ion binding"/>
    <property type="evidence" value="ECO:0007669"/>
    <property type="project" value="UniProtKB-KW"/>
</dbReference>
<dbReference type="Pfam" id="PF01297">
    <property type="entry name" value="ZnuA"/>
    <property type="match status" value="1"/>
</dbReference>
<evidence type="ECO:0000256" key="5">
    <source>
        <dbReference type="SAM" id="MobiDB-lite"/>
    </source>
</evidence>
<evidence type="ECO:0000256" key="3">
    <source>
        <dbReference type="ARBA" id="ARBA00022723"/>
    </source>
</evidence>
<sequence length="330" mass="33024">MTSALLLSACGGGSTSPGAQASTGAPSTAAAGGKIALVASTDVWGSVAEAVGGDAVEVTSIINDPSQDPHSFEATTRDQLLVQDAKVVVMNGGGYDPFMTQLLSASGTKAPVVDAVEVSGLEGSQEASAEDHGAGHGGEHSDDHGDHADGGGHDHGEFNEHVWYDLGTAGKVAEAIAQQLSAVDPSGASTFQANAKAFTDGLAAVQQVEASVKTSSAGAGVAITEPVPDYMLEAMGLVVKTPEAFSEAVEEGTDVSPAVLADTKALFGDGAVKALVYNEQTTGAETEAVLDAAKAAGTAVVPVTETLPDGQDYTQWMTANAEAIRAAVQG</sequence>
<name>A0A5C8ZD34_9ACTN</name>
<dbReference type="InterPro" id="IPR006127">
    <property type="entry name" value="ZnuA-like"/>
</dbReference>
<evidence type="ECO:0000313" key="7">
    <source>
        <dbReference type="Proteomes" id="UP000321234"/>
    </source>
</evidence>
<protein>
    <submittedName>
        <fullName evidence="6">ABC transporter substrate-binding protein</fullName>
    </submittedName>
</protein>
<evidence type="ECO:0000256" key="1">
    <source>
        <dbReference type="ARBA" id="ARBA00004196"/>
    </source>
</evidence>
<comment type="caution">
    <text evidence="6">The sequence shown here is derived from an EMBL/GenBank/DDBJ whole genome shotgun (WGS) entry which is preliminary data.</text>
</comment>
<dbReference type="Gene3D" id="3.40.50.1980">
    <property type="entry name" value="Nitrogenase molybdenum iron protein domain"/>
    <property type="match status" value="2"/>
</dbReference>
<organism evidence="6 7">
    <name type="scientific">Quadrisphaera setariae</name>
    <dbReference type="NCBI Taxonomy" id="2593304"/>
    <lineage>
        <taxon>Bacteria</taxon>
        <taxon>Bacillati</taxon>
        <taxon>Actinomycetota</taxon>
        <taxon>Actinomycetes</taxon>
        <taxon>Kineosporiales</taxon>
        <taxon>Kineosporiaceae</taxon>
        <taxon>Quadrisphaera</taxon>
    </lineage>
</organism>
<feature type="compositionally biased region" description="Basic and acidic residues" evidence="5">
    <location>
        <begin position="129"/>
        <end position="158"/>
    </location>
</feature>
<keyword evidence="2" id="KW-0813">Transport</keyword>
<dbReference type="EMBL" id="VKAC01000010">
    <property type="protein sequence ID" value="TXR55189.1"/>
    <property type="molecule type" value="Genomic_DNA"/>
</dbReference>
<evidence type="ECO:0000256" key="4">
    <source>
        <dbReference type="ARBA" id="ARBA00022729"/>
    </source>
</evidence>
<evidence type="ECO:0000313" key="6">
    <source>
        <dbReference type="EMBL" id="TXR55189.1"/>
    </source>
</evidence>
<dbReference type="InterPro" id="IPR050492">
    <property type="entry name" value="Bact_metal-bind_prot9"/>
</dbReference>
<dbReference type="OrthoDB" id="9810636at2"/>
<dbReference type="AlphaFoldDB" id="A0A5C8ZD34"/>
<keyword evidence="3" id="KW-0479">Metal-binding</keyword>
<dbReference type="Proteomes" id="UP000321234">
    <property type="component" value="Unassembled WGS sequence"/>
</dbReference>
<keyword evidence="4" id="KW-0732">Signal</keyword>
<reference evidence="6 7" key="1">
    <citation type="submission" date="2019-07" db="EMBL/GenBank/DDBJ databases">
        <title>Quadrisphaera sp. strain DD2A genome sequencing and assembly.</title>
        <authorList>
            <person name="Kim I."/>
        </authorList>
    </citation>
    <scope>NUCLEOTIDE SEQUENCE [LARGE SCALE GENOMIC DNA]</scope>
    <source>
        <strain evidence="6 7">DD2A</strain>
    </source>
</reference>
<evidence type="ECO:0000256" key="2">
    <source>
        <dbReference type="ARBA" id="ARBA00022448"/>
    </source>
</evidence>
<dbReference type="GO" id="GO:0030001">
    <property type="term" value="P:metal ion transport"/>
    <property type="evidence" value="ECO:0007669"/>
    <property type="project" value="InterPro"/>
</dbReference>
<feature type="region of interest" description="Disordered" evidence="5">
    <location>
        <begin position="122"/>
        <end position="158"/>
    </location>
</feature>
<dbReference type="SUPFAM" id="SSF53807">
    <property type="entry name" value="Helical backbone' metal receptor"/>
    <property type="match status" value="1"/>
</dbReference>